<evidence type="ECO:0000313" key="2">
    <source>
        <dbReference type="Proteomes" id="UP001296873"/>
    </source>
</evidence>
<proteinExistence type="predicted"/>
<dbReference type="EMBL" id="NRRL01000007">
    <property type="protein sequence ID" value="MBK1667497.1"/>
    <property type="molecule type" value="Genomic_DNA"/>
</dbReference>
<sequence length="263" mass="27820">MPDTLVIQSHAPDPPAWLRACLDSVAAWAAGAGFAHRIAGDAFLDRVPADLRQRAHGRTQVVADLARLDWIAEVLAQGWPRVIWLDADVLVFAPERLTAALALPEAGYLFGREVWVQPDARGRPRARRNLHNALLAFAPGNPVLAFYRHAGQRILARHDGPPVAQLIGPKLLTALDNMIALDGTWAVGMASPLVVRDLAAGGGPALDLLRARTPVPPAALNLCASYAGRAADGVALDAGTLAAAARALRTTDDLSSGGYSKID</sequence>
<dbReference type="RefSeq" id="WP_200339635.1">
    <property type="nucleotide sequence ID" value="NZ_NRRL01000007.1"/>
</dbReference>
<accession>A0ABS1DAN0</accession>
<protein>
    <submittedName>
        <fullName evidence="1">Uncharacterized protein</fullName>
    </submittedName>
</protein>
<organism evidence="1 2">
    <name type="scientific">Rhodovibrio sodomensis</name>
    <dbReference type="NCBI Taxonomy" id="1088"/>
    <lineage>
        <taxon>Bacteria</taxon>
        <taxon>Pseudomonadati</taxon>
        <taxon>Pseudomonadota</taxon>
        <taxon>Alphaproteobacteria</taxon>
        <taxon>Rhodospirillales</taxon>
        <taxon>Rhodovibrionaceae</taxon>
        <taxon>Rhodovibrio</taxon>
    </lineage>
</organism>
<keyword evidence="2" id="KW-1185">Reference proteome</keyword>
<gene>
    <name evidence="1" type="ORF">CKO28_05560</name>
</gene>
<comment type="caution">
    <text evidence="1">The sequence shown here is derived from an EMBL/GenBank/DDBJ whole genome shotgun (WGS) entry which is preliminary data.</text>
</comment>
<evidence type="ECO:0000313" key="1">
    <source>
        <dbReference type="EMBL" id="MBK1667497.1"/>
    </source>
</evidence>
<dbReference type="Proteomes" id="UP001296873">
    <property type="component" value="Unassembled WGS sequence"/>
</dbReference>
<name>A0ABS1DAN0_9PROT</name>
<reference evidence="1 2" key="1">
    <citation type="journal article" date="2020" name="Microorganisms">
        <title>Osmotic Adaptation and Compatible Solute Biosynthesis of Phototrophic Bacteria as Revealed from Genome Analyses.</title>
        <authorList>
            <person name="Imhoff J.F."/>
            <person name="Rahn T."/>
            <person name="Kunzel S."/>
            <person name="Keller A."/>
            <person name="Neulinger S.C."/>
        </authorList>
    </citation>
    <scope>NUCLEOTIDE SEQUENCE [LARGE SCALE GENOMIC DNA]</scope>
    <source>
        <strain evidence="1 2">DSM 9895</strain>
    </source>
</reference>